<gene>
    <name evidence="2" type="ORF">ALC60_13245</name>
</gene>
<keyword evidence="3" id="KW-1185">Reference proteome</keyword>
<feature type="region of interest" description="Disordered" evidence="1">
    <location>
        <begin position="97"/>
        <end position="146"/>
    </location>
</feature>
<dbReference type="EMBL" id="KQ983082">
    <property type="protein sequence ID" value="KYQ47725.1"/>
    <property type="molecule type" value="Genomic_DNA"/>
</dbReference>
<sequence>MSLSPLLVATSSVENAVFSQYSNNNAPTRKRGGSSTPHSQPTLFIAFPISRTLSSKGNFHLEISVNTILQTDEDIPRQDQEKFRVSRRSCEIERAGNANFATAGSTGKRRETNRRDMYIPSVNETRKKSSRRGSARRGVDDIQHRH</sequence>
<proteinExistence type="predicted"/>
<evidence type="ECO:0000313" key="3">
    <source>
        <dbReference type="Proteomes" id="UP000075809"/>
    </source>
</evidence>
<reference evidence="2 3" key="1">
    <citation type="submission" date="2015-09" db="EMBL/GenBank/DDBJ databases">
        <title>Trachymyrmex zeteki WGS genome.</title>
        <authorList>
            <person name="Nygaard S."/>
            <person name="Hu H."/>
            <person name="Boomsma J."/>
            <person name="Zhang G."/>
        </authorList>
    </citation>
    <scope>NUCLEOTIDE SEQUENCE [LARGE SCALE GENOMIC DNA]</scope>
    <source>
        <strain evidence="2">Tzet28-1</strain>
        <tissue evidence="2">Whole body</tissue>
    </source>
</reference>
<dbReference type="AlphaFoldDB" id="A0A151WJ18"/>
<feature type="compositionally biased region" description="Basic and acidic residues" evidence="1">
    <location>
        <begin position="108"/>
        <end position="117"/>
    </location>
</feature>
<accession>A0A151WJ18</accession>
<evidence type="ECO:0000256" key="1">
    <source>
        <dbReference type="SAM" id="MobiDB-lite"/>
    </source>
</evidence>
<feature type="compositionally biased region" description="Basic and acidic residues" evidence="1">
    <location>
        <begin position="137"/>
        <end position="146"/>
    </location>
</feature>
<protein>
    <submittedName>
        <fullName evidence="2">Uncharacterized protein</fullName>
    </submittedName>
</protein>
<evidence type="ECO:0000313" key="2">
    <source>
        <dbReference type="EMBL" id="KYQ47725.1"/>
    </source>
</evidence>
<organism evidence="2 3">
    <name type="scientific">Mycetomoellerius zeteki</name>
    <dbReference type="NCBI Taxonomy" id="64791"/>
    <lineage>
        <taxon>Eukaryota</taxon>
        <taxon>Metazoa</taxon>
        <taxon>Ecdysozoa</taxon>
        <taxon>Arthropoda</taxon>
        <taxon>Hexapoda</taxon>
        <taxon>Insecta</taxon>
        <taxon>Pterygota</taxon>
        <taxon>Neoptera</taxon>
        <taxon>Endopterygota</taxon>
        <taxon>Hymenoptera</taxon>
        <taxon>Apocrita</taxon>
        <taxon>Aculeata</taxon>
        <taxon>Formicoidea</taxon>
        <taxon>Formicidae</taxon>
        <taxon>Myrmicinae</taxon>
        <taxon>Mycetomoellerius</taxon>
    </lineage>
</organism>
<name>A0A151WJ18_9HYME</name>
<dbReference type="Proteomes" id="UP000075809">
    <property type="component" value="Unassembled WGS sequence"/>
</dbReference>